<dbReference type="AlphaFoldDB" id="T1DW63"/>
<dbReference type="RefSeq" id="WP_023948578.1">
    <property type="nucleotide sequence ID" value="NZ_BASD01000018.1"/>
</dbReference>
<dbReference type="eggNOG" id="ENOG502ZHCT">
    <property type="taxonomic scope" value="Bacteria"/>
</dbReference>
<dbReference type="STRING" id="1325130.HFN_0464"/>
<accession>T1DW63</accession>
<name>T1DW63_9HELI</name>
<dbReference type="OrthoDB" id="5327099at2"/>
<evidence type="ECO:0000313" key="3">
    <source>
        <dbReference type="Proteomes" id="UP000018143"/>
    </source>
</evidence>
<reference evidence="2 3" key="1">
    <citation type="journal article" date="2013" name="Genome Announc.">
        <title>Draft Genome Sequence of Helicobacter fennelliae Strain MRY12-0050, Isolated from a Bacteremia Patient.</title>
        <authorList>
            <person name="Rimbara E."/>
            <person name="Matsui M."/>
            <person name="Mori S."/>
            <person name="Suzuki S."/>
            <person name="Suzuki M."/>
            <person name="Kim H."/>
            <person name="Sekizuka T."/>
            <person name="Kuroda M."/>
            <person name="Shibayama K."/>
        </authorList>
    </citation>
    <scope>NUCLEOTIDE SEQUENCE [LARGE SCALE GENOMIC DNA]</scope>
    <source>
        <strain evidence="2 3">MRY12-0050</strain>
    </source>
</reference>
<gene>
    <name evidence="2" type="ORF">HFN_0464</name>
</gene>
<evidence type="ECO:0000313" key="2">
    <source>
        <dbReference type="EMBL" id="GAD19333.1"/>
    </source>
</evidence>
<evidence type="ECO:0000256" key="1">
    <source>
        <dbReference type="SAM" id="MobiDB-lite"/>
    </source>
</evidence>
<dbReference type="Proteomes" id="UP000018143">
    <property type="component" value="Unassembled WGS sequence"/>
</dbReference>
<feature type="region of interest" description="Disordered" evidence="1">
    <location>
        <begin position="106"/>
        <end position="152"/>
    </location>
</feature>
<keyword evidence="3" id="KW-1185">Reference proteome</keyword>
<dbReference type="EMBL" id="BASD01000018">
    <property type="protein sequence ID" value="GAD19333.1"/>
    <property type="molecule type" value="Genomic_DNA"/>
</dbReference>
<sequence>MIRNISIIQNLKTQTQSTPNKHRTNMKKQNTNHTISQIFLIMAFILPQNVYPQAFHQALHNESLQATHHNQQNLDSESLQMPAKQAKQNLDSMPFFVIARREAIQNPESRIQNPESRIQNPESRIQNPESRIQNPESRIQNPESKTQNLDSTQNLATQEPTLTTLATQPQTQSNTTQPQPQPYLQPRLPQSAESPLYLRYNLGFDFFLDNTEGSDPYWATRTLYAIRIAPEIGMGIGQNHSIMFGGFAIQNMGASTIPTKANISAYYRYEGEIFRAYFGIFGRRYWRGEYPLSFFRQDFLFFNPNTNGVLLQYISHQDSAINGYAEFVFDWFGGNLAKRFDEFFVLASGKVRFLNNYGFVGGSALLYHFKNDEVLSQDGAFTPSGLPDTQLMDKIYYNAYIGVDFVPLLRAMQTAQIQFGALSSIERKRRLSGLGAFHHAMGYEGGFKLQYKGFGLEESYYFGDGQMYYYSEYGENFYDGLPFYRADRFNRVNVFYEYRNNWLKANLSFMFFSLPQTFALQQMLTLSIDTHRLFGK</sequence>
<comment type="caution">
    <text evidence="2">The sequence shown here is derived from an EMBL/GenBank/DDBJ whole genome shotgun (WGS) entry which is preliminary data.</text>
</comment>
<feature type="region of interest" description="Disordered" evidence="1">
    <location>
        <begin position="9"/>
        <end position="28"/>
    </location>
</feature>
<dbReference type="SUPFAM" id="SSF57997">
    <property type="entry name" value="Tropomyosin"/>
    <property type="match status" value="1"/>
</dbReference>
<protein>
    <submittedName>
        <fullName evidence="2">Uncharacterized protein</fullName>
    </submittedName>
</protein>
<organism evidence="2 3">
    <name type="scientific">Helicobacter fennelliae MRY12-0050</name>
    <dbReference type="NCBI Taxonomy" id="1325130"/>
    <lineage>
        <taxon>Bacteria</taxon>
        <taxon>Pseudomonadati</taxon>
        <taxon>Campylobacterota</taxon>
        <taxon>Epsilonproteobacteria</taxon>
        <taxon>Campylobacterales</taxon>
        <taxon>Helicobacteraceae</taxon>
        <taxon>Helicobacter</taxon>
    </lineage>
</organism>
<feature type="compositionally biased region" description="Polar residues" evidence="1">
    <location>
        <begin position="9"/>
        <end position="19"/>
    </location>
</feature>
<proteinExistence type="predicted"/>
<feature type="region of interest" description="Disordered" evidence="1">
    <location>
        <begin position="166"/>
        <end position="188"/>
    </location>
</feature>
<dbReference type="Gene3D" id="1.20.5.340">
    <property type="match status" value="1"/>
</dbReference>